<comment type="subcellular location">
    <subcellularLocation>
        <location evidence="1">Nucleus membrane</location>
    </subcellularLocation>
</comment>
<feature type="coiled-coil region" evidence="11">
    <location>
        <begin position="2532"/>
        <end position="2559"/>
    </location>
</feature>
<feature type="coiled-coil region" evidence="11">
    <location>
        <begin position="3236"/>
        <end position="3263"/>
    </location>
</feature>
<dbReference type="SMART" id="SM00033">
    <property type="entry name" value="CH"/>
    <property type="match status" value="2"/>
</dbReference>
<feature type="coiled-coil region" evidence="11">
    <location>
        <begin position="4030"/>
        <end position="4057"/>
    </location>
</feature>
<feature type="region of interest" description="Disordered" evidence="12">
    <location>
        <begin position="3885"/>
        <end position="3926"/>
    </location>
</feature>
<dbReference type="Gene3D" id="1.10.418.10">
    <property type="entry name" value="Calponin-like domain"/>
    <property type="match status" value="2"/>
</dbReference>
<feature type="coiled-coil region" evidence="11">
    <location>
        <begin position="4742"/>
        <end position="4769"/>
    </location>
</feature>
<reference evidence="15 16" key="1">
    <citation type="submission" date="2024-10" db="EMBL/GenBank/DDBJ databases">
        <authorList>
            <person name="Kim D."/>
        </authorList>
    </citation>
    <scope>NUCLEOTIDE SEQUENCE [LARGE SCALE GENOMIC DNA]</scope>
    <source>
        <strain evidence="15">Taebaek</strain>
    </source>
</reference>
<feature type="coiled-coil region" evidence="11">
    <location>
        <begin position="6612"/>
        <end position="6697"/>
    </location>
</feature>
<feature type="topological domain" description="Perinuclear space" evidence="10">
    <location>
        <begin position="7892"/>
        <end position="7921"/>
    </location>
</feature>
<dbReference type="GO" id="GO:0003779">
    <property type="term" value="F:actin binding"/>
    <property type="evidence" value="ECO:0007669"/>
    <property type="project" value="UniProtKB-KW"/>
</dbReference>
<feature type="coiled-coil region" evidence="11">
    <location>
        <begin position="4808"/>
        <end position="4835"/>
    </location>
</feature>
<feature type="compositionally biased region" description="Low complexity" evidence="12">
    <location>
        <begin position="1919"/>
        <end position="1932"/>
    </location>
</feature>
<dbReference type="Proteomes" id="UP001620645">
    <property type="component" value="Unassembled WGS sequence"/>
</dbReference>
<evidence type="ECO:0000256" key="10">
    <source>
        <dbReference type="PROSITE-ProRule" id="PRU00385"/>
    </source>
</evidence>
<dbReference type="PANTHER" id="PTHR21524">
    <property type="entry name" value="SPECTRIN REPEAT CONTAINING NUCLEAR ENVELOPE PROTEIN 2"/>
    <property type="match status" value="1"/>
</dbReference>
<feature type="compositionally biased region" description="Basic and acidic residues" evidence="12">
    <location>
        <begin position="5481"/>
        <end position="5498"/>
    </location>
</feature>
<evidence type="ECO:0000256" key="1">
    <source>
        <dbReference type="ARBA" id="ARBA00004126"/>
    </source>
</evidence>
<dbReference type="SMART" id="SM01249">
    <property type="entry name" value="KASH"/>
    <property type="match status" value="1"/>
</dbReference>
<evidence type="ECO:0000313" key="16">
    <source>
        <dbReference type="Proteomes" id="UP001620645"/>
    </source>
</evidence>
<sequence>MSKNEKNNKRKSKKEDKRKTRNSNSPSSPSSPTPSPAISLPLPAHPSQIANWKEEKKRRKAEQKALRKHQKEQLNKQKRSTCCCCCLCCLPSGGKKGQWNSDDELNEAEQQMQKKTFTNWVNFRLEEHSSSGRVTDLFIDMRDGVLLCRLLEVLTGQVLLVTTESAVVAVSKNGQSNGKVQRRHSSGGVSSKQRVHHLANLSAALKCLRENGLKLLGNSATDLADGNPHVWLGLVWQIILHFQVEQNLSLLRQSVWHQIHQQQTEQKCHLFALPGTSNGGGTAAIVTRTTDSLPKEGIERQLIKWVTDEVIGDLGLRVRDFDRSWCDGRLFCALVHRFAPALMSRGEVLGGGNDVQSAQRRTERAMEVARLHLGIRPLLEARDVTVSEYVPDKRSLIAYVSQFVCLRPHQMMSHSLVQISSAVPADVSVVVEQCQQKKEMEEEKFFVFKEWLHWLHSVAADERLKLVARQRITIRHFIWFTQMREEFWERRAAIVDHLLVAIRKSASEEAEGEKTARQIEDEMEQLECAIDDWECHLCTYFPDSHSAQLAPLSDWISSGERLLSSSEYNGIDQLLNAGQVDETLRRLEAAIGRLEQFFRILADQRALLYELEHQIGSVSPFDSLSADSLLQPMHLLGDFRRRFDALSEKQRNAMAQMLFEQCRFRVLEKLGILKSKIRIWKTQLNGEQQTRQTLDEWTEFATKEKPNEMCEHLLSSLQNAIPTPSPNQSAHHYELRNWSLRVHNQLTKEFRREIRRFFEFGNILEELANFWTKFEMADKQMQNQTLAKDKWTEKMNECEELAAKIGTIGAELTEMAADEAKKRIKEIGKRRKMKTKEEEVQQGKQSAEVNEQKQFEGVENRGNAEPSENGTEAKRNTAFWKWQMIGEELARKRPKDEEELINLIDWLQDLGKDFPTAEASLNRWAAQSPPIVGTNEKQSQIARFGAVHRRFLDQLETLDSFKGRFIHLEKVLTDLEQWTIHHDPDSEMATKSVGERAQRIQWATKELAELTSLCAQTFDFSSLAELDRRIRSSFTLVEFRRIEIQIEVVETLTLVAQRRRLRKSAKGRANFTQPNEFEDQIGHQLACQSIATDLAHLQIAIPSTSNVFAAIEQHELSVVEAAEDVTLERISSLKSRLAKVDLDTAQTGPSSTQKVDLWALLKKKRTILARDESSEEEARASLREMALIDDELGDELKGNAEFEKLSRQWTSKKAELDRLMILNDQLKRICGRLDEGQGEEANAEELETELDALARSLATTALAHSDNGTSAAAFPLHRQFIRRVETIKKRIHRRMAEEQRQQRHALMHKIEALKMSPEGDLPVALEVAEEVLQEAAALVQRNISSSDQQIAEDSDAGAEQYTDHSSHPFPLPPPHFSSAESLRLISEAQQLQKVLCMKMELLNRLERLERTLEEIERDNGGWDVILSGQVEAVLGVLANWLKQLNDQLAPEQSQLDTLFAQNGDNFIQIESERMGRRMDTVREKISELKTVMEHRQMFLIKMCAFKALFEKCMEKAQGEKQNKGKETKKTQLELNALKTQILGAVPELFEAQTNARISVPDIDLQRMLDQILGDSIGPSTSPLPPPLSSRANELMNSFMTLASQLHNSLDLSLESFQFGALSPSQFADRISQSVASEEASLSELLRLSVSISSLVSPPQTDAAADTLQMLKERLHKRHNEHQIRIEEMSARCLRAFRDRLASLEAQLESAIQKREAERLNGLERKEYSELRKELDQFDKTLAKSANGTDQKAHWPRKWAKRFQQLHNNLNIFGNNLANAKIAIGAREERKELKLVHHLSAFGKWLDLIEHEMLQLHSPDQSADPFESDRSERRVKLTKLRDNCVQHFRLVVKLQTHQFASEEQAEQAHTLCQQYRKVMEQFEKMRLPISHLIPVKKAEETHDGKGDNKSGGGITERAQSQLSLDSSTPSDLDSDLASLHSEVLVAEALSHRLSSDFPCSSSTAASSPTAAAAPVENVLPSIGLVRQIAAKATKSDVKSDELPMEEMENEVQQLLLAIDHMHTRYYTPKPLDEAQSDASSLKLLAKRLTELKTDLKTVAAIASVDEHKKHLQKLSSNLKREKNGLKRFHRELADEIEAEIALRTNYAQTAEHLAQLDAEVRSAAAEGRVPQTEAMLRRIELQMEMLKKQCRATRKFVEMSVDGAASTSPTRRRRIIFKLSSTVTTIIQVIESKLRQGEAEAKKGGSGRETMSESEAEELTKLHQKLTALKRETEETEMEEKAEERAKKQTEEKRTETHTELTELEHGKQQSDEREEQEDQSDFLVQAEQMVEKSEMVRLKLEELIGAEGELPESGQQQSPLIRKVRSELNKLLTELEKGDKKGQQKNQAIGKCEAKLAKLIGAFDELDSKYNEKLEKQKVIRQKLEGHKRRMDKVIGDGEKLLKDPEASIEQFQTAIDSFEAVGSEIEAEIQQQDTPVFGSNELIRGLKQMKPIKERMEREYSLANDTKMALEEGAEVMKKLREERSKLDTFTKLGEEAEGIVQTMTILGQKLKVTAEKLKALDVELPIQSDIDKHLAIIDEVEKEMAKERNKRAMEEEKLGKWPEKVTEVNMEVFLTRTEAEEVEDESVKKVIMNISKRREWEREETDQQREGKAIRETEEQTREEERTALLNAANELDEQVQQAHAFEEPQEQISELDKLHNQLEQVEQQMRTVDQQSEQYPTPQKATTLGEQIAHVVHKTRTNIEDARHQLEERIAQNARKEQLRDRAVRLDDSLTALVNQAHDKLNESAAMPQCYEQLCNGLAEQIELAEQFGAENGITVGEERIAQAKEVREQLAQRWHHWGEFVRLRDLGTAQLDKARVAIDQTEQKTCRSVAEAESDHDNLLEAQGSLTSLNATIDQLQQLADKLDPLATTHAEVRFLDVEFEQLEKHFGDVLDQMHNEIEQEKALMAETERAGRETDDMTAQLPTMANNLKALQHAQQTAIPALEAKVVMLQQQSEKEKPLRQYVLRSTAAPSPDELAQRLALSKGRAQEAAQQLVDTAVVRVQNVLLGTSQAAAELPSDEQIDECAKELQDNIPLEHPHNEQLRQQLEQLREKVMRRDAIRSQIDQHLATIGKELEGFSEQFISSSTTNGKKVPPSSKKEAKKKKGKGGEPEQQKRAEKMASREEHIDELRKALGRLESGILPALNTLHDEAVQQGIPLQPTEEHQHQLMRANQIVQSLKEDLDKSVAENERASVIINDIRLLKSIVDGTVVEAETAAEEATLQLLDVQSVEQHKRDMEEAAKKLGEQLAKMAADAHEVSTSLEPEEQALMKRVEEEAGKKMDRLNSLNSVLQQQMEVLRDWARDKDRLEQHTCSLIDQLKRVQEEREEAGPAPAEQELAKLDALQSEVDEARDEMKRMQSWLVQKLPKCGRAAVELQLRPVEESLVKLNTDMDGTMEQLKKNVQIERRLLEERTALLNAANELDEQVQQAHAFEEPQEQISELDKLHNQLEQVEQQMRTVDQQSEQYPTPQKATTLGEQIAHVVHKTRTNIEDARHQLEERIAQNARKEQLRDRAVRLDDSLTALVNQAHDKLNESAAMPQCYEQLCNGLAEQIELAEQFGAENGITVGEERIAQAKEVREQLAQRWHHWGEFVRLRDLGTAQLDKARVAIDQTEQKTCRSVAEAESDHDNLLEAQGSLTSLNATIDQLQQLADKLDPLATTHAEVRFLDVEFEQLEKHFGDVLDQMHNEIEQEKALMAETERAGRETDEMTAQLPTMANNLKALQHAQQTAIPALEAKVVMLQQQSEKEKPLRQYVLRSTAAPSPDELAQRLALSKGRAQEAAQQLVDTAVVRVQNVLLGTSQAAAELPSDEQIDECAKELQDNIPLEHPHNEQLRQQLEQLREKVMRRDAIRSQIDQHLATIGKELEGFSEQFISSSTTNGKKVPPSSKKEAKKKKGKGGEPEQQKRAEKMASREEHIDELRKALGRLESGILPALNTLHDEAVQQGIPLQPTEEHQHQLMRANQIVQSLKEDLDKSVAENERASVVINDIRLLKSIVDGTVVEAETAAEEATLQLLDVESVEQHKRDMEEAAKKLGEQLAKMAADAHEVRTSLEPEEQALMKRVEEEAGKKMDRLNSLNSVLQQQMEVLRDWARDKDRLEQHTCSLIEQLKRVQEEREEAGPAPAEEELAKLDALQSEVDEARDEMKRMQSWLVQKLPKCGRAAVELQLRPVEESLVKLNTDMDGTKEQLKKNVQIERRLLEEQAHAFEEPQEQISELDKLYNQLEQVEQQMRTVDQQSEQYPTPQKATTLSEQIAHVVHKTRTNIEDARHQLEERIAQNARKEQLRDRAVRLDDSLTALVKQAHDKLNESAAMPQCYEQLCNGLAEQIELAEQFGAENGITVGEERIAQAKEVREQLAQRWHHWGEFVRLRDLGTAQLDKARVAIDQTEQKTCRSVAEAESDHDNLLEAQGSLTSLNATIDQLQQLADKLDPLATTHAEVRFLDVEFEQLEKHFGDVLDQMHNEIEQEKALMAETERAGRETDDMTAQLPTMANNLKALQHAQQTAIPALEAKVVMLQQQSEKEKPLRQYVLRSTAAPSPDELAQRLALSKGRAQEAAQQLVDTAVVRVQNVLLGTSQAAAELPSDQQIDECAKELQDNIPLEHPHNEQLRQQLEQLREKVMRRDAIRSQIDQHLATIGKELEGFSEQFISSSTTNGKKVPPSSKKEAKKKKGKGGEPEQQKRAEKMASREEHIDELRKALGRLESGILPALNTLHDEAVQQGIPLQPTEEHQHQLMRANQIVQSLKEDLDKSVAENERASVVINDIRLLKSIVDGTVVEAETAAEEATLQLLDVESVEQHKRDMEEAAKKLGEQLAKMAADAHEVRTSLEPEEQALMKRVEEEAGKKMDRLNSLNSVLQQQMEVLRDWARDKDRLEQHTCSLIEQLKRVQEEREEAGPAPAEEELAKLDALQSEVDEARDEMKRMQSWLVQKLPKCGRAAVELQLRPVEESLVKLNTDMDGTKEQLKKNVQIERRLLEERTALLTAANELDEQVQQAHAFEEPQEQISELDKLYNQLEQVEQQMRTVDQQSEQYPTPQKATTLSEQIAHVVHKTRTNIEDARHQLEERIAQNARKEQLRDRAVRLDDSLTALVKQAHDKLNESAAMPQCYEQLCNGLAEQIELAEQFGAENGITVGEERIAQAKEVREQLAQRWHHWGEFVRLRDLGTAQLDKARVAIDQTEQKTCRSVAEAESDHDNLLEAQGSLTSLNATIDQLQQLADKLDPLATTHAEVRFLDVEFEQLEKHFGDVLDQMHNEIEQEKALMAETERAGRETDDMTAQLPTMANNLKALQHAQQTAIPALEAKVVMLQQQSEKEKPLRQYVLRSTAAPSPDELAQRLALSKGRAQEAAQQLVDTAVVRVQNVLLGTSQAAAELPSDQQIDECAKELQDNIPLEHPHNEQLRQQLEQLREKVMRRDAIRSQIDQHLATIGKELEGFSEQFISSSTTNGKKVPPSSKKEAKKKKGKGGEPEQQKRAEKMASREEHIDELRKALGRLESGILPALNTLHDEAVQQGIPLQPTEEHQHQLMRANQIVQSLKEDLDKSVAENERASVIINDIRLLKSIVDGTVVEAETAAEEATLQLLDVQSVEQHKRDMEEAAKKLGEQLAKMAADAHEVRTSLEPEEQALMKRVEEEAGKKMDRLNSLNSVLQQQMEVLRDWARDKDRLEQHTCSLIDQLKRVQEEREEAGPAPAEQELAKLDALQSEVDEARDEMKRMQSWLVQKLPKCGRAAVELQLRPVEESLVKLNTDMDGTMEQLKKNVQIERRLLEERTALLNAANELDEQVQQAHAFEEPQEQISELDKLHNQLEQVEQQMRTVDQQSEQYPTPQKATTLSEQIAHVVHKTRTNIEDARHQLEERIAQNARKEQLRDRAVRLDDSLTALVKQAHDKLNESAAMPQCYEQLCNGLAEQIELAEQFGAENGITVGEERIAQAKEVREQLAQRWHHWGEFVRLRDLGTAQLDKARVAIDQTEQKTCRSVAEAESDHDNLLEAQGSLTSLNATIDQLQQLADKLDPLATTHAEVRFLDVEFEQLEKHFGDVLDQMHNEIEQEKALMAETERAGRETDDMTAQLPTMANNLKALQHAQQTAIPALEAKVVMLQQQSEKEKPLRQYVLRSTAAPSPDELAQRLALSKGRAQEAAQQLVDTAVVRVQNVLLGTSQAAAELPSDQQIDECAKELQDNIPLEHPHNEQLRQQLEQLREKVMRRDAIRSQIDQHLATIGKELEGFSEQFISSSTTNGKKVPPSSKKEAKKKKGKGGEPEQQKRAEKMASREEHIDELRKALGRLESGILPALNTLHDEAVQQGIPLQPTEEHQHQLMRANQIVQSLKEDLDKSVAENERASVIINDIRLLKSIVDGTVVEAETAAEEATLQLLDVESVEQHKRDMEEAAKKLGEQLAKMAADAHEVRTSLEPEEQALMKRVEEEAGKKMDRLNSLNSVLQQQMEVLRDWARDKDRLEQHTCSLIDQLKRVQEEREEAGPAPAEQELAKLDALQSEVDEARDEMKRMQSWLVQKLPKCGRAAVELQLRPVEESLVKLNTDMDGTKEQLKKNVQIERRLLEERTALLTAANELDEQVQQAHAFEEPQEQISELDKLYNQLEQVEQQMRTVDQQSEQYPTPQKATTLSEQIAHVVHKTRTNIEDARHQLEEHIAQNARKEQLRDRAVRLDDSLTALVKQAHDKLNESAAMPQCYEQLCNGLAEQIELAEQFGAENGITVGEERIAQAKEVREQLAQRWHHWGEFVRLRDLGTAQLDKARVAIDQTEQKTCRSVAEAESDHDNLLEAQGSLTSLNATIDQLQQLADKLDPLATTHAEVRFLDVEFEQLEKHFGDVLDQMHNEIEQEKALMAETERAGRETDDMTAQLPTMANNLKALQHAQQTAIPALEAKVVMLQQQSEKEKPLRQYVLRSTAAPSPDELAQRLALSKGRAQEAAQQLVDTAVVRVQNVLLGTSQAAAELPSDQQIDECAKELQDNIPLEHPHNEQLRQQLEQLREKVMRRDAIRSQIDQHLATIGKELEGFSEQFISSSTTNGKKVPPSSKKEAKKKKGKGGEPEQQKRAEKMASREEHIDELRKALGRLESGILPALNTLHDEAVQQGIPLQPTEEHQHQLMRANQIVQSLKEDLDKSVAENERASVVINDIRLLKSIVDGTVVEAETAAEEATLQLLDVESVEQHKRDMEEAAKKLGEQLAKMAADAHEVRTSLEPEEQALMKRVEEEAGKKMDRLNSLNSVLQQQMEVLRDWARDKDRLEQHTCSLIEQLKRVQEEREEAGPAPAEEELAKLDALQSEVDEARDEMKRMQSWLVQKLPKCGRAAVELQLRPVEESLVKLNTDMDGTKEQLKKNVQIERRLLEERTALLTAANELDEQVQQAHAFEEPQEQISELDKLYNQLEQVEQQMRTVDQQSEQYPTPQKATTLSEQIAHVVHKTRTNIEDARHQLEERIAQNARKEQLRDRAVRLDDSLTALVKQAHDKLNESAAMPQCYEQLCNGLAEQIELAEQFGAENGITVGEERIAQAKEVREQLAQRWHHWGEFVRLRDLGTALLDKHRNSLDNVRSAPLFSELNDAQLQLSSLKDNSLHFSQIRQLLSDLVSLSKSLSPLSVVDDILRFMFVELESLESANKQIVHQFEAEIEHGNELEQMFDGIASNVSTSENNFDHFLQLRNSDRMNDLLTELGEIGAQIDQLEQSIWQGNDQQRIFVQSFDKKRLQILRERIQQLEKNIWGAFSELSEGPSTEAAEEQPKYDVDAAVEILSAIYPGREPLEVMREHGLDKLELDMNDDYGDGQTEGEEDDFLTELSPQPSRPSVSSKDSSISPVPDDPSHAAGAQQRPMAQLQQQQSRWRRVLRTALPLQAMLVLLLGAACLVPHCDDEYCCHLLNNFARSFDPQLHFANGPPPF</sequence>
<feature type="region of interest" description="Disordered" evidence="12">
    <location>
        <begin position="5457"/>
        <end position="5498"/>
    </location>
</feature>
<proteinExistence type="inferred from homology"/>
<feature type="coiled-coil region" evidence="11">
    <location>
        <begin position="3415"/>
        <end position="3537"/>
    </location>
</feature>
<dbReference type="Pfam" id="PF00307">
    <property type="entry name" value="CH"/>
    <property type="match status" value="2"/>
</dbReference>
<keyword evidence="7 10" id="KW-0472">Membrane</keyword>
<evidence type="ECO:0000259" key="13">
    <source>
        <dbReference type="PROSITE" id="PS50021"/>
    </source>
</evidence>
<evidence type="ECO:0000256" key="8">
    <source>
        <dbReference type="ARBA" id="ARBA00023203"/>
    </source>
</evidence>
<feature type="coiled-coil region" evidence="11">
    <location>
        <begin position="3300"/>
        <end position="3370"/>
    </location>
</feature>
<evidence type="ECO:0000256" key="5">
    <source>
        <dbReference type="ARBA" id="ARBA00022989"/>
    </source>
</evidence>
<feature type="compositionally biased region" description="Low complexity" evidence="12">
    <location>
        <begin position="7827"/>
        <end position="7840"/>
    </location>
</feature>
<feature type="coiled-coil region" evidence="11">
    <location>
        <begin position="6460"/>
        <end position="6530"/>
    </location>
</feature>
<comment type="caution">
    <text evidence="15">The sequence shown here is derived from an EMBL/GenBank/DDBJ whole genome shotgun (WGS) entry which is preliminary data.</text>
</comment>
<feature type="coiled-coil region" evidence="11">
    <location>
        <begin position="6396"/>
        <end position="6423"/>
    </location>
</feature>
<dbReference type="PROSITE" id="PS50021">
    <property type="entry name" value="CH"/>
    <property type="match status" value="2"/>
</dbReference>
<evidence type="ECO:0000256" key="12">
    <source>
        <dbReference type="SAM" id="MobiDB-lite"/>
    </source>
</evidence>
<feature type="coiled-coil region" evidence="11">
    <location>
        <begin position="4199"/>
        <end position="4250"/>
    </location>
</feature>
<feature type="region of interest" description="Disordered" evidence="12">
    <location>
        <begin position="4663"/>
        <end position="4704"/>
    </location>
</feature>
<evidence type="ECO:0008006" key="17">
    <source>
        <dbReference type="Google" id="ProtNLM"/>
    </source>
</evidence>
<feature type="compositionally biased region" description="Low complexity" evidence="12">
    <location>
        <begin position="7851"/>
        <end position="7861"/>
    </location>
</feature>
<feature type="coiled-coil region" evidence="11">
    <location>
        <begin position="4872"/>
        <end position="4942"/>
    </location>
</feature>
<keyword evidence="9" id="KW-0539">Nucleus</keyword>
<feature type="compositionally biased region" description="Acidic residues" evidence="12">
    <location>
        <begin position="7800"/>
        <end position="7818"/>
    </location>
</feature>
<feature type="domain" description="Calponin-homology (CH)" evidence="13">
    <location>
        <begin position="296"/>
        <end position="408"/>
    </location>
</feature>
<feature type="region of interest" description="Disordered" evidence="12">
    <location>
        <begin position="2602"/>
        <end position="2626"/>
    </location>
</feature>
<keyword evidence="8" id="KW-0009">Actin-binding</keyword>
<evidence type="ECO:0000256" key="9">
    <source>
        <dbReference type="ARBA" id="ARBA00023242"/>
    </source>
</evidence>
<feature type="compositionally biased region" description="Basic and acidic residues" evidence="12">
    <location>
        <begin position="2241"/>
        <end position="2271"/>
    </location>
</feature>
<feature type="coiled-coil region" evidence="11">
    <location>
        <begin position="5666"/>
        <end position="5736"/>
    </location>
</feature>
<feature type="region of interest" description="Disordered" evidence="12">
    <location>
        <begin position="1344"/>
        <end position="1375"/>
    </location>
</feature>
<dbReference type="SUPFAM" id="SSF47576">
    <property type="entry name" value="Calponin-homology domain, CH-domain"/>
    <property type="match status" value="1"/>
</dbReference>
<feature type="region of interest" description="Disordered" evidence="12">
    <location>
        <begin position="2194"/>
        <end position="2280"/>
    </location>
</feature>
<feature type="coiled-coil region" evidence="11">
    <location>
        <begin position="5069"/>
        <end position="5109"/>
    </location>
</feature>
<protein>
    <recommendedName>
        <fullName evidence="17">Calponin-homology (CH) domain-containing protein</fullName>
    </recommendedName>
</protein>
<evidence type="ECO:0000256" key="6">
    <source>
        <dbReference type="ARBA" id="ARBA00023054"/>
    </source>
</evidence>
<feature type="coiled-coil region" evidence="11">
    <location>
        <begin position="5602"/>
        <end position="5629"/>
    </location>
</feature>
<evidence type="ECO:0000313" key="15">
    <source>
        <dbReference type="EMBL" id="KAL3084976.1"/>
    </source>
</evidence>
<feature type="coiled-coil region" evidence="11">
    <location>
        <begin position="2003"/>
        <end position="2090"/>
    </location>
</feature>
<feature type="region of interest" description="Disordered" evidence="12">
    <location>
        <begin position="7799"/>
        <end position="7861"/>
    </location>
</feature>
<feature type="compositionally biased region" description="Basic and acidic residues" evidence="12">
    <location>
        <begin position="850"/>
        <end position="859"/>
    </location>
</feature>
<feature type="region of interest" description="Disordered" evidence="12">
    <location>
        <begin position="3091"/>
        <end position="3132"/>
    </location>
</feature>
<feature type="coiled-coil region" evidence="11">
    <location>
        <begin position="1671"/>
        <end position="1733"/>
    </location>
</feature>
<feature type="coiled-coil region" evidence="11">
    <location>
        <begin position="7451"/>
        <end position="7491"/>
    </location>
</feature>
<dbReference type="InterPro" id="IPR036872">
    <property type="entry name" value="CH_dom_sf"/>
</dbReference>
<dbReference type="EMBL" id="JBICCN010000232">
    <property type="protein sequence ID" value="KAL3084976.1"/>
    <property type="molecule type" value="Genomic_DNA"/>
</dbReference>
<keyword evidence="5" id="KW-1133">Transmembrane helix</keyword>
<gene>
    <name evidence="15" type="ORF">niasHS_010045</name>
</gene>
<feature type="coiled-coil region" evidence="11">
    <location>
        <begin position="3964"/>
        <end position="3991"/>
    </location>
</feature>
<evidence type="ECO:0000256" key="4">
    <source>
        <dbReference type="ARBA" id="ARBA00022737"/>
    </source>
</evidence>
<keyword evidence="16" id="KW-1185">Reference proteome</keyword>
<feature type="region of interest" description="Disordered" evidence="12">
    <location>
        <begin position="1"/>
        <end position="72"/>
    </location>
</feature>
<dbReference type="InterPro" id="IPR001589">
    <property type="entry name" value="Actinin_actin-bd_CS"/>
</dbReference>
<feature type="domain" description="KASH" evidence="14">
    <location>
        <begin position="7862"/>
        <end position="7921"/>
    </location>
</feature>
<evidence type="ECO:0000256" key="3">
    <source>
        <dbReference type="ARBA" id="ARBA00022692"/>
    </source>
</evidence>
<name>A0ABD2J0B7_HETSC</name>
<feature type="coiled-coil region" evidence="11">
    <location>
        <begin position="7254"/>
        <end position="7324"/>
    </location>
</feature>
<comment type="similarity">
    <text evidence="2">Belongs to the nesprin family.</text>
</comment>
<dbReference type="InterPro" id="IPR057134">
    <property type="entry name" value="Spectrin_Anc-1_3"/>
</dbReference>
<accession>A0ABD2J0B7</accession>
<feature type="coiled-coil region" evidence="11">
    <location>
        <begin position="1391"/>
        <end position="1418"/>
    </location>
</feature>
<feature type="coiled-coil region" evidence="11">
    <location>
        <begin position="1236"/>
        <end position="1263"/>
    </location>
</feature>
<feature type="compositionally biased region" description="Basic and acidic residues" evidence="12">
    <location>
        <begin position="3909"/>
        <end position="3926"/>
    </location>
</feature>
<dbReference type="InterPro" id="IPR001715">
    <property type="entry name" value="CH_dom"/>
</dbReference>
<feature type="coiled-coil region" evidence="11">
    <location>
        <begin position="7190"/>
        <end position="7217"/>
    </location>
</feature>
<organism evidence="15 16">
    <name type="scientific">Heterodera schachtii</name>
    <name type="common">Sugarbeet cyst nematode worm</name>
    <name type="synonym">Tylenchus schachtii</name>
    <dbReference type="NCBI Taxonomy" id="97005"/>
    <lineage>
        <taxon>Eukaryota</taxon>
        <taxon>Metazoa</taxon>
        <taxon>Ecdysozoa</taxon>
        <taxon>Nematoda</taxon>
        <taxon>Chromadorea</taxon>
        <taxon>Rhabditida</taxon>
        <taxon>Tylenchina</taxon>
        <taxon>Tylenchomorpha</taxon>
        <taxon>Tylenchoidea</taxon>
        <taxon>Heteroderidae</taxon>
        <taxon>Heteroderinae</taxon>
        <taxon>Heterodera</taxon>
    </lineage>
</organism>
<dbReference type="InterPro" id="IPR012315">
    <property type="entry name" value="KASH"/>
</dbReference>
<feature type="compositionally biased region" description="Basic and acidic residues" evidence="12">
    <location>
        <begin position="7069"/>
        <end position="7086"/>
    </location>
</feature>
<dbReference type="PROSITE" id="PS51049">
    <property type="entry name" value="KASH"/>
    <property type="match status" value="1"/>
</dbReference>
<evidence type="ECO:0000259" key="14">
    <source>
        <dbReference type="PROSITE" id="PS51049"/>
    </source>
</evidence>
<keyword evidence="6 11" id="KW-0175">Coiled coil</keyword>
<feature type="region of interest" description="Disordered" evidence="12">
    <location>
        <begin position="831"/>
        <end position="872"/>
    </location>
</feature>
<dbReference type="Pfam" id="PF10541">
    <property type="entry name" value="KASH"/>
    <property type="match status" value="1"/>
</dbReference>
<feature type="region of interest" description="Disordered" evidence="12">
    <location>
        <begin position="6251"/>
        <end position="6292"/>
    </location>
</feature>
<feature type="coiled-coil region" evidence="11">
    <location>
        <begin position="5536"/>
        <end position="5563"/>
    </location>
</feature>
<feature type="coiled-coil region" evidence="11">
    <location>
        <begin position="4275"/>
        <end position="4315"/>
    </location>
</feature>
<dbReference type="PANTHER" id="PTHR21524:SF5">
    <property type="entry name" value="SPECTRIN REPEAT CONTAINING NUCLEAR ENVELOPE PROTEIN 2"/>
    <property type="match status" value="1"/>
</dbReference>
<feature type="compositionally biased region" description="Basic and acidic residues" evidence="12">
    <location>
        <begin position="6275"/>
        <end position="6292"/>
    </location>
</feature>
<dbReference type="PROSITE" id="PS00020">
    <property type="entry name" value="ACTININ_2"/>
    <property type="match status" value="1"/>
</dbReference>
<keyword evidence="3 10" id="KW-0812">Transmembrane</keyword>
<dbReference type="GO" id="GO:0031965">
    <property type="term" value="C:nuclear membrane"/>
    <property type="evidence" value="ECO:0007669"/>
    <property type="project" value="UniProtKB-SubCell"/>
</dbReference>
<feature type="coiled-coil region" evidence="11">
    <location>
        <begin position="5781"/>
        <end position="5903"/>
    </location>
</feature>
<keyword evidence="4" id="KW-0677">Repeat</keyword>
<feature type="region of interest" description="Disordered" evidence="12">
    <location>
        <begin position="7045"/>
        <end position="7086"/>
    </location>
</feature>
<feature type="compositionally biased region" description="Basic and acidic residues" evidence="12">
    <location>
        <begin position="4687"/>
        <end position="4704"/>
    </location>
</feature>
<feature type="compositionally biased region" description="Basic and acidic residues" evidence="12">
    <location>
        <begin position="1895"/>
        <end position="1907"/>
    </location>
</feature>
<feature type="compositionally biased region" description="Basic residues" evidence="12">
    <location>
        <begin position="56"/>
        <end position="70"/>
    </location>
</feature>
<feature type="coiled-coil region" evidence="11">
    <location>
        <begin position="7124"/>
        <end position="7151"/>
    </location>
</feature>
<feature type="coiled-coil region" evidence="11">
    <location>
        <begin position="6330"/>
        <end position="6357"/>
    </location>
</feature>
<dbReference type="PROSITE" id="PS00019">
    <property type="entry name" value="ACTININ_1"/>
    <property type="match status" value="1"/>
</dbReference>
<evidence type="ECO:0000256" key="11">
    <source>
        <dbReference type="SAM" id="Coils"/>
    </source>
</evidence>
<dbReference type="Pfam" id="PF24611">
    <property type="entry name" value="Spectrin_Anc-1"/>
    <property type="match status" value="7"/>
</dbReference>
<feature type="domain" description="Calponin-homology (CH)" evidence="13">
    <location>
        <begin position="111"/>
        <end position="243"/>
    </location>
</feature>
<feature type="topological domain" description="Cytoplasmic" evidence="10">
    <location>
        <begin position="1"/>
        <end position="7870"/>
    </location>
</feature>
<feature type="compositionally biased region" description="Low complexity" evidence="12">
    <location>
        <begin position="36"/>
        <end position="47"/>
    </location>
</feature>
<feature type="compositionally biased region" description="Basic and acidic residues" evidence="12">
    <location>
        <begin position="3115"/>
        <end position="3132"/>
    </location>
</feature>
<feature type="region of interest" description="Disordered" evidence="12">
    <location>
        <begin position="1893"/>
        <end position="1932"/>
    </location>
</feature>
<feature type="coiled-coil region" evidence="11">
    <location>
        <begin position="7691"/>
        <end position="7751"/>
    </location>
</feature>
<evidence type="ECO:0000256" key="7">
    <source>
        <dbReference type="ARBA" id="ARBA00023136"/>
    </source>
</evidence>
<feature type="coiled-coil region" evidence="11">
    <location>
        <begin position="4094"/>
        <end position="4164"/>
    </location>
</feature>
<evidence type="ECO:0000256" key="2">
    <source>
        <dbReference type="ARBA" id="ARBA00008619"/>
    </source>
</evidence>
<feature type="compositionally biased region" description="Basic and acidic residues" evidence="12">
    <location>
        <begin position="1"/>
        <end position="18"/>
    </location>
</feature>
<feature type="coiled-coil region" evidence="11">
    <location>
        <begin position="3170"/>
        <end position="3197"/>
    </location>
</feature>
<feature type="coiled-coil region" evidence="11">
    <location>
        <begin position="509"/>
        <end position="536"/>
    </location>
</feature>